<dbReference type="Proteomes" id="UP000219285">
    <property type="component" value="Chromosome"/>
</dbReference>
<comment type="similarity">
    <text evidence="1">Belongs to the carbohydrate kinase PfkB family.</text>
</comment>
<dbReference type="RefSeq" id="WP_075607590.1">
    <property type="nucleotide sequence ID" value="NZ_CP052766.1"/>
</dbReference>
<dbReference type="GO" id="GO:0042840">
    <property type="term" value="P:D-glucuronate catabolic process"/>
    <property type="evidence" value="ECO:0007669"/>
    <property type="project" value="TreeGrafter"/>
</dbReference>
<dbReference type="InterPro" id="IPR002173">
    <property type="entry name" value="Carboh/pur_kinase_PfkB_CS"/>
</dbReference>
<proteinExistence type="inferred from homology"/>
<organism evidence="5 6">
    <name type="scientific">Alteromonas pelagimontana</name>
    <dbReference type="NCBI Taxonomy" id="1858656"/>
    <lineage>
        <taxon>Bacteria</taxon>
        <taxon>Pseudomonadati</taxon>
        <taxon>Pseudomonadota</taxon>
        <taxon>Gammaproteobacteria</taxon>
        <taxon>Alteromonadales</taxon>
        <taxon>Alteromonadaceae</taxon>
        <taxon>Alteromonas/Salinimonas group</taxon>
        <taxon>Alteromonas</taxon>
    </lineage>
</organism>
<evidence type="ECO:0000256" key="3">
    <source>
        <dbReference type="ARBA" id="ARBA00022777"/>
    </source>
</evidence>
<dbReference type="EMBL" id="CP052766">
    <property type="protein sequence ID" value="QJR81116.1"/>
    <property type="molecule type" value="Genomic_DNA"/>
</dbReference>
<feature type="domain" description="Carbohydrate kinase PfkB" evidence="4">
    <location>
        <begin position="1"/>
        <end position="292"/>
    </location>
</feature>
<dbReference type="SUPFAM" id="SSF53613">
    <property type="entry name" value="Ribokinase-like"/>
    <property type="match status" value="1"/>
</dbReference>
<dbReference type="InterPro" id="IPR050306">
    <property type="entry name" value="PfkB_Carbo_kinase"/>
</dbReference>
<name>A0A6M4MFZ2_9ALTE</name>
<dbReference type="CDD" id="cd01166">
    <property type="entry name" value="KdgK"/>
    <property type="match status" value="1"/>
</dbReference>
<keyword evidence="6" id="KW-1185">Reference proteome</keyword>
<reference evidence="6" key="1">
    <citation type="submission" date="2014-12" db="EMBL/GenBank/DDBJ databases">
        <title>Complete genome sequence of a multi-drug resistant Klebsiella pneumoniae.</title>
        <authorList>
            <person name="Hua X."/>
            <person name="Chen Q."/>
            <person name="Li X."/>
            <person name="Feng Y."/>
            <person name="Ruan Z."/>
            <person name="Yu Y."/>
        </authorList>
    </citation>
    <scope>NUCLEOTIDE SEQUENCE [LARGE SCALE GENOMIC DNA]</scope>
    <source>
        <strain evidence="6">5.12</strain>
    </source>
</reference>
<evidence type="ECO:0000259" key="4">
    <source>
        <dbReference type="Pfam" id="PF00294"/>
    </source>
</evidence>
<evidence type="ECO:0000256" key="1">
    <source>
        <dbReference type="ARBA" id="ARBA00010688"/>
    </source>
</evidence>
<dbReference type="GO" id="GO:0006974">
    <property type="term" value="P:DNA damage response"/>
    <property type="evidence" value="ECO:0007669"/>
    <property type="project" value="TreeGrafter"/>
</dbReference>
<dbReference type="Gene3D" id="3.40.1190.20">
    <property type="match status" value="1"/>
</dbReference>
<evidence type="ECO:0000313" key="6">
    <source>
        <dbReference type="Proteomes" id="UP000219285"/>
    </source>
</evidence>
<dbReference type="GO" id="GO:0005829">
    <property type="term" value="C:cytosol"/>
    <property type="evidence" value="ECO:0007669"/>
    <property type="project" value="TreeGrafter"/>
</dbReference>
<evidence type="ECO:0000256" key="2">
    <source>
        <dbReference type="ARBA" id="ARBA00022679"/>
    </source>
</evidence>
<keyword evidence="3 5" id="KW-0418">Kinase</keyword>
<evidence type="ECO:0000313" key="5">
    <source>
        <dbReference type="EMBL" id="QJR81116.1"/>
    </source>
</evidence>
<dbReference type="GO" id="GO:0008673">
    <property type="term" value="F:2-dehydro-3-deoxygluconokinase activity"/>
    <property type="evidence" value="ECO:0007669"/>
    <property type="project" value="TreeGrafter"/>
</dbReference>
<dbReference type="AlphaFoldDB" id="A0A6M4MFZ2"/>
<dbReference type="KEGG" id="apel:CA267_010170"/>
<dbReference type="InterPro" id="IPR029056">
    <property type="entry name" value="Ribokinase-like"/>
</dbReference>
<dbReference type="Pfam" id="PF00294">
    <property type="entry name" value="PfkB"/>
    <property type="match status" value="1"/>
</dbReference>
<dbReference type="PANTHER" id="PTHR43085">
    <property type="entry name" value="HEXOKINASE FAMILY MEMBER"/>
    <property type="match status" value="1"/>
</dbReference>
<dbReference type="PANTHER" id="PTHR43085:SF15">
    <property type="entry name" value="2-DEHYDRO-3-DEOXYGLUCONOKINASE"/>
    <property type="match status" value="1"/>
</dbReference>
<protein>
    <submittedName>
        <fullName evidence="5">Sugar kinase</fullName>
    </submittedName>
</protein>
<dbReference type="GO" id="GO:0019698">
    <property type="term" value="P:D-galacturonate catabolic process"/>
    <property type="evidence" value="ECO:0007669"/>
    <property type="project" value="TreeGrafter"/>
</dbReference>
<dbReference type="InterPro" id="IPR011611">
    <property type="entry name" value="PfkB_dom"/>
</dbReference>
<sequence>MKKMVIFGECMVELVNRDQENLAKSFAGDTYNTAVYLKRCAKNISVQYFTAIGADFLSDEFLFRMGEEEIGTDYVYRCRARNLGLYMVRTDKHGERTFAYWRNGSAATQTLNTMTGKLVDVDMFYFSGISLAILDDAQREKLFVILDELKSQGCRIVFDPNYRERLWMNPEEARKWTDRAYSMADIAFPGGDDHLTLYGHTDTDAIFAHLAPFDIGEVVVKNGAIGVHVLQENAHYIVPVERVEKVVDTTAAGDAFNGGYLASRLSGGSITDAASFGAKVAATVISYPGAIMTKEAFFSHIAPQSA</sequence>
<reference evidence="5 6" key="2">
    <citation type="submission" date="2020-04" db="EMBL/GenBank/DDBJ databases">
        <title>Complete genome sequence of Alteromonas pelagimontana 5.12T.</title>
        <authorList>
            <person name="Sinha R.K."/>
            <person name="Krishnan K.P."/>
            <person name="Kurian J.P."/>
        </authorList>
    </citation>
    <scope>NUCLEOTIDE SEQUENCE [LARGE SCALE GENOMIC DNA]</scope>
    <source>
        <strain evidence="5 6">5.12</strain>
    </source>
</reference>
<dbReference type="PROSITE" id="PS00584">
    <property type="entry name" value="PFKB_KINASES_2"/>
    <property type="match status" value="1"/>
</dbReference>
<keyword evidence="2" id="KW-0808">Transferase</keyword>
<gene>
    <name evidence="5" type="ORF">CA267_010170</name>
</gene>
<accession>A0A6M4MFZ2</accession>
<dbReference type="OrthoDB" id="9776822at2"/>